<keyword evidence="3" id="KW-1185">Reference proteome</keyword>
<comment type="caution">
    <text evidence="2">The sequence shown here is derived from an EMBL/GenBank/DDBJ whole genome shotgun (WGS) entry which is preliminary data.</text>
</comment>
<evidence type="ECO:0000313" key="2">
    <source>
        <dbReference type="EMBL" id="TMW61425.1"/>
    </source>
</evidence>
<sequence length="475" mass="52888">MKLRLPAHALPELTLTPDEKHWIVDEAQGVIDEALRAERKFALNGRHVNKAEWKLVKSKDDFHVYRERSGGRRRASTSAMSLASTSSSCSSSGHQNMSLVTSGRSLNFSVNSMSSEEHEMLTSSRTSRRMTSTLSAPGDGGIVSSMKESHVPMLLGAGYVRGTIEDSVFGAQSGDDVAWRLRASYMKDKFADARILATVRGPTHEDPFQYLGVKWFTKEQPKLMGSFIQRRDFLIIEATGYKRDAYGIPYGYYLLHSVKLKDVPPLTELDVIRCNVSMCFISRQVEPNNMHIFARGFSDPRGEMLASVGVALTAESILAVSEVGECAFVKKLTWFLRKKQHERHQQLLRTHAFSNCLVTKCESCNGSLMKLLGGMRSGTTSCEACAITICSKCTVSKKLILEVNGDGVVDRELPFCYICVLEAKNLSARDVALDGVPVPARPSMRRTMSCASRPTQHIRRHTETHRKPSVNIVLY</sequence>
<dbReference type="EMBL" id="SPLM01000076">
    <property type="protein sequence ID" value="TMW61425.1"/>
    <property type="molecule type" value="Genomic_DNA"/>
</dbReference>
<name>A0A8K1FFA1_PYTOL</name>
<dbReference type="InterPro" id="IPR052727">
    <property type="entry name" value="Rab4/Rab5_effector"/>
</dbReference>
<reference evidence="2" key="1">
    <citation type="submission" date="2019-03" db="EMBL/GenBank/DDBJ databases">
        <title>Long read genome sequence of the mycoparasitic Pythium oligandrum ATCC 38472 isolated from sugarbeet rhizosphere.</title>
        <authorList>
            <person name="Gaulin E."/>
        </authorList>
    </citation>
    <scope>NUCLEOTIDE SEQUENCE</scope>
    <source>
        <strain evidence="2">ATCC 38472_TT</strain>
    </source>
</reference>
<dbReference type="Proteomes" id="UP000794436">
    <property type="component" value="Unassembled WGS sequence"/>
</dbReference>
<dbReference type="PANTHER" id="PTHR13510">
    <property type="entry name" value="FYVE-FINGER-CONTAINING RAB5 EFFECTOR PROTEIN RABENOSYN-5-RELATED"/>
    <property type="match status" value="1"/>
</dbReference>
<evidence type="ECO:0000313" key="3">
    <source>
        <dbReference type="Proteomes" id="UP000794436"/>
    </source>
</evidence>
<feature type="region of interest" description="Disordered" evidence="1">
    <location>
        <begin position="121"/>
        <end position="142"/>
    </location>
</feature>
<dbReference type="PANTHER" id="PTHR13510:SF44">
    <property type="entry name" value="RABENOSYN-5"/>
    <property type="match status" value="1"/>
</dbReference>
<proteinExistence type="predicted"/>
<feature type="region of interest" description="Disordered" evidence="1">
    <location>
        <begin position="444"/>
        <end position="464"/>
    </location>
</feature>
<feature type="compositionally biased region" description="Low complexity" evidence="1">
    <location>
        <begin position="121"/>
        <end position="135"/>
    </location>
</feature>
<evidence type="ECO:0000256" key="1">
    <source>
        <dbReference type="SAM" id="MobiDB-lite"/>
    </source>
</evidence>
<accession>A0A8K1FFA1</accession>
<organism evidence="2 3">
    <name type="scientific">Pythium oligandrum</name>
    <name type="common">Mycoparasitic fungus</name>
    <dbReference type="NCBI Taxonomy" id="41045"/>
    <lineage>
        <taxon>Eukaryota</taxon>
        <taxon>Sar</taxon>
        <taxon>Stramenopiles</taxon>
        <taxon>Oomycota</taxon>
        <taxon>Peronosporomycetes</taxon>
        <taxon>Pythiales</taxon>
        <taxon>Pythiaceae</taxon>
        <taxon>Pythium</taxon>
    </lineage>
</organism>
<dbReference type="AlphaFoldDB" id="A0A8K1FFA1"/>
<dbReference type="OrthoDB" id="99575at2759"/>
<protein>
    <recommendedName>
        <fullName evidence="4">START-like domain</fullName>
    </recommendedName>
</protein>
<evidence type="ECO:0008006" key="4">
    <source>
        <dbReference type="Google" id="ProtNLM"/>
    </source>
</evidence>
<gene>
    <name evidence="2" type="ORF">Poli38472_012616</name>
</gene>